<dbReference type="InterPro" id="IPR036175">
    <property type="entry name" value="Sec23/24_helical_dom_sf"/>
</dbReference>
<evidence type="ECO:0000259" key="23">
    <source>
        <dbReference type="Pfam" id="PF04815"/>
    </source>
</evidence>
<accession>A0A2V1AFV7</accession>
<dbReference type="GO" id="GO:0008641">
    <property type="term" value="F:ubiquitin-like modifier activating enzyme activity"/>
    <property type="evidence" value="ECO:0007669"/>
    <property type="project" value="InterPro"/>
</dbReference>
<dbReference type="EMBL" id="PKFP01000008">
    <property type="protein sequence ID" value="PVH17227.1"/>
    <property type="molecule type" value="Genomic_DNA"/>
</dbReference>
<evidence type="ECO:0000256" key="7">
    <source>
        <dbReference type="ARBA" id="ARBA00021212"/>
    </source>
</evidence>
<keyword evidence="15" id="KW-0333">Golgi apparatus</keyword>
<evidence type="ECO:0000256" key="4">
    <source>
        <dbReference type="ARBA" id="ARBA00009210"/>
    </source>
</evidence>
<dbReference type="RefSeq" id="XP_025338167.1">
    <property type="nucleotide sequence ID" value="XM_025478694.1"/>
</dbReference>
<dbReference type="GO" id="GO:0008270">
    <property type="term" value="F:zinc ion binding"/>
    <property type="evidence" value="ECO:0007669"/>
    <property type="project" value="InterPro"/>
</dbReference>
<keyword evidence="13" id="KW-0931">ER-Golgi transport</keyword>
<evidence type="ECO:0000256" key="2">
    <source>
        <dbReference type="ARBA" id="ARBA00004299"/>
    </source>
</evidence>
<dbReference type="GO" id="GO:0030127">
    <property type="term" value="C:COPII vesicle coat"/>
    <property type="evidence" value="ECO:0007669"/>
    <property type="project" value="InterPro"/>
</dbReference>
<sequence>MEFDEQEELNGVRFAWNTFPSTKAESAKIVVPTGVLYTPLKYREDMPVMPYEPIFCHSSSCRAILNPYCTIDPSGFWICPLCGTRSPLPPHYHGITQENLPTELQGTSSTMEYITAKPVQHPPIFLFVVDLCQDEDNLRALKETLVISLSYLPPNALVGLITYGSIVQVYDLGASTVNKSYIFRGDKDYTEKQVADMLNKPVIAQPGQMNIQSSLQRFFLPIEDIEHQLTSLIENLTPDPWPVAHGDRANRATGSAINVAANLLGGTFSGFGARIFLFSAGSCTLNPGMIVGPKLKEAIRSHSDIDKENAKHYKKAVKFYESIAARAVKHGHTIDLFGGCLDQVGFLEMKSMCSKTGGVLLLSDAFTTSIFKQSFLKLFNKDHEDYLLMAFNGTLDIKCSRELKVSGLIGHASSSKVKSPNVSETEVGIGGSSKFKMCSLTPQSTQAIFFDVVNNSPLPPNAQSYIQFITYYQHASGYYRIRVTTVSNILTGDEQTLTQSFDQEAAAVLMARITLFKSEQDDGADVLRWIDRMLIKLCQKFADYRKDVEASFRLHPQFSFFPQFVFYLRRSQFLQVFNNSPDETAFYRHVLLTEDCANSLLMIQPTLTAFALDLEAPEPVLLDSVSIKDDRILLLDTFFHILIFHGKTIANWRRAGYQDQEEYSDFKALLDEPKLEAGELLVDRFPLPRFIDTEEGGSQARFLYSKLNPSTSYNSEEFAPGAVVLTDDVSLQVFMSHLQKLVIALYDRQIRLWGTDTQLRLRSARVLVVNLGGIGSETVKNLVLGGLNTIEILDGSVVKEEDFAAQFFLPNDDSIVGQLKLPLVLPKIQELNPRVNLSINTTNLKDLTKPQLFAINQITREHRIPLYVAGEHGMFGYIFSDLIEHTSTKESPIGNQAKVAGTKINGVKEIVNVEWKNNDETEIVTTRDTFSPLQQIFDSKRLPLQLNRRQLKRLSGALPLVLSLFDIERPSNVEDDIDRKLLLDQGNIVCESLGISQEVLSDEYLDLFSKQAFTEFSPVAAIIGGSLVRKTVPLITV</sequence>
<evidence type="ECO:0000256" key="9">
    <source>
        <dbReference type="ARBA" id="ARBA00022490"/>
    </source>
</evidence>
<dbReference type="Pfam" id="PF08033">
    <property type="entry name" value="Sec23_BS"/>
    <property type="match status" value="1"/>
</dbReference>
<keyword evidence="14" id="KW-0653">Protein transport</keyword>
<dbReference type="InterPro" id="IPR006895">
    <property type="entry name" value="Znf_Sec23_Sec24"/>
</dbReference>
<dbReference type="SUPFAM" id="SSF53300">
    <property type="entry name" value="vWA-like"/>
    <property type="match status" value="1"/>
</dbReference>
<dbReference type="InterPro" id="IPR036174">
    <property type="entry name" value="Znf_Sec23_Sec24_sf"/>
</dbReference>
<dbReference type="InterPro" id="IPR006900">
    <property type="entry name" value="Sec23/24_helical_dom"/>
</dbReference>
<dbReference type="Gene3D" id="3.40.50.720">
    <property type="entry name" value="NAD(P)-binding Rossmann-like Domain"/>
    <property type="match status" value="1"/>
</dbReference>
<evidence type="ECO:0000256" key="8">
    <source>
        <dbReference type="ARBA" id="ARBA00022448"/>
    </source>
</evidence>
<evidence type="ECO:0000256" key="13">
    <source>
        <dbReference type="ARBA" id="ARBA00022892"/>
    </source>
</evidence>
<comment type="subcellular location">
    <subcellularLocation>
        <location evidence="2">Cytoplasmic vesicle</location>
        <location evidence="2">COPII-coated vesicle membrane</location>
        <topology evidence="2">Peripheral membrane protein</topology>
        <orientation evidence="2">Cytoplasmic side</orientation>
    </subcellularLocation>
    <subcellularLocation>
        <location evidence="3">Endoplasmic reticulum membrane</location>
        <topology evidence="3">Peripheral membrane protein</topology>
        <orientation evidence="3">Cytoplasmic side</orientation>
    </subcellularLocation>
    <subcellularLocation>
        <location evidence="1">Golgi apparatus membrane</location>
        <topology evidence="1">Peripheral membrane protein</topology>
        <orientation evidence="1">Cytoplasmic side</orientation>
    </subcellularLocation>
</comment>
<name>A0A2V1AFV7_9ASCO</name>
<dbReference type="InterPro" id="IPR037364">
    <property type="entry name" value="Sec23"/>
</dbReference>
<dbReference type="InterPro" id="IPR029006">
    <property type="entry name" value="ADF-H/Gelsolin-like_dom_sf"/>
</dbReference>
<comment type="subunit">
    <text evidence="5">The COPII coat is composed of at least 5 proteins: the SEC23/24 complex, the SEC13/31 complex, and the protein SAR1.</text>
</comment>
<evidence type="ECO:0000256" key="16">
    <source>
        <dbReference type="ARBA" id="ARBA00023136"/>
    </source>
</evidence>
<keyword evidence="11" id="KW-0256">Endoplasmic reticulum</keyword>
<keyword evidence="17" id="KW-0968">Cytoplasmic vesicle</keyword>
<dbReference type="GO" id="GO:0005789">
    <property type="term" value="C:endoplasmic reticulum membrane"/>
    <property type="evidence" value="ECO:0007669"/>
    <property type="project" value="UniProtKB-SubCell"/>
</dbReference>
<evidence type="ECO:0000256" key="1">
    <source>
        <dbReference type="ARBA" id="ARBA00004255"/>
    </source>
</evidence>
<dbReference type="InterPro" id="IPR006896">
    <property type="entry name" value="Sec23/24_trunk_dom"/>
</dbReference>
<dbReference type="Pfam" id="PF00899">
    <property type="entry name" value="ThiF"/>
    <property type="match status" value="1"/>
</dbReference>
<evidence type="ECO:0000259" key="20">
    <source>
        <dbReference type="Pfam" id="PF00899"/>
    </source>
</evidence>
<protein>
    <recommendedName>
        <fullName evidence="7">Protein transport protein SEC23</fullName>
    </recommendedName>
    <alternativeName>
        <fullName evidence="6">Protein transport protein sec23</fullName>
    </alternativeName>
</protein>
<keyword evidence="8" id="KW-0813">Transport</keyword>
<dbReference type="Gene3D" id="1.20.120.730">
    <property type="entry name" value="Sec23/Sec24 helical domain"/>
    <property type="match status" value="1"/>
</dbReference>
<evidence type="ECO:0000256" key="11">
    <source>
        <dbReference type="ARBA" id="ARBA00022824"/>
    </source>
</evidence>
<dbReference type="SUPFAM" id="SSF82754">
    <property type="entry name" value="C-terminal, gelsolin-like domain of Sec23/24"/>
    <property type="match status" value="1"/>
</dbReference>
<keyword evidence="26" id="KW-1185">Reference proteome</keyword>
<dbReference type="PANTHER" id="PTHR11141:SF0">
    <property type="entry name" value="PROTEIN TRANSPORT PROTEIN SEC23"/>
    <property type="match status" value="1"/>
</dbReference>
<evidence type="ECO:0000259" key="19">
    <source>
        <dbReference type="Pfam" id="PF00626"/>
    </source>
</evidence>
<dbReference type="GO" id="GO:0070971">
    <property type="term" value="C:endoplasmic reticulum exit site"/>
    <property type="evidence" value="ECO:0007669"/>
    <property type="project" value="TreeGrafter"/>
</dbReference>
<feature type="domain" description="Sec23/Sec24 trunk" evidence="22">
    <location>
        <begin position="121"/>
        <end position="378"/>
    </location>
</feature>
<evidence type="ECO:0000313" key="25">
    <source>
        <dbReference type="EMBL" id="PVH17227.1"/>
    </source>
</evidence>
<proteinExistence type="inferred from homology"/>
<keyword evidence="12" id="KW-0862">Zinc</keyword>
<dbReference type="AlphaFoldDB" id="A0A2V1AFV7"/>
<dbReference type="VEuPathDB" id="FungiDB:CXQ87_000109"/>
<dbReference type="Pfam" id="PF04810">
    <property type="entry name" value="zf-Sec23_Sec24"/>
    <property type="match status" value="1"/>
</dbReference>
<evidence type="ECO:0000256" key="14">
    <source>
        <dbReference type="ARBA" id="ARBA00022927"/>
    </source>
</evidence>
<keyword evidence="10" id="KW-0479">Metal-binding</keyword>
<evidence type="ECO:0000256" key="12">
    <source>
        <dbReference type="ARBA" id="ARBA00022833"/>
    </source>
</evidence>
<dbReference type="GO" id="GO:0090110">
    <property type="term" value="P:COPII-coated vesicle cargo loading"/>
    <property type="evidence" value="ECO:0007669"/>
    <property type="project" value="TreeGrafter"/>
</dbReference>
<keyword evidence="16" id="KW-0472">Membrane</keyword>
<dbReference type="SUPFAM" id="SSF81811">
    <property type="entry name" value="Helical domain of Sec23/24"/>
    <property type="match status" value="1"/>
</dbReference>
<evidence type="ECO:0000256" key="5">
    <source>
        <dbReference type="ARBA" id="ARBA00011845"/>
    </source>
</evidence>
<evidence type="ECO:0000259" key="22">
    <source>
        <dbReference type="Pfam" id="PF04811"/>
    </source>
</evidence>
<comment type="similarity">
    <text evidence="4">Belongs to the SEC23/SEC24 family. SEC23 subfamily.</text>
</comment>
<reference evidence="25 26" key="1">
    <citation type="submission" date="2017-12" db="EMBL/GenBank/DDBJ databases">
        <title>Genome Sequence of the Amphotericin B-resistant Candida duobushaemulonii strain, B09383.</title>
        <authorList>
            <person name="Chow N.A."/>
            <person name="Gade L."/>
            <person name="Batra D."/>
            <person name="Rowe L.A."/>
            <person name="Loparev V.N."/>
            <person name="Litvintseva A.P."/>
        </authorList>
    </citation>
    <scope>NUCLEOTIDE SEQUENCE [LARGE SCALE GENOMIC DNA]</scope>
    <source>
        <strain evidence="25 26">B09383</strain>
    </source>
</reference>
<dbReference type="Gene3D" id="2.60.40.1670">
    <property type="entry name" value="beta-sandwich domain of Sec23/24"/>
    <property type="match status" value="1"/>
</dbReference>
<dbReference type="InterPro" id="IPR035985">
    <property type="entry name" value="Ubiquitin-activating_enz"/>
</dbReference>
<dbReference type="InterPro" id="IPR036465">
    <property type="entry name" value="vWFA_dom_sf"/>
</dbReference>
<dbReference type="FunFam" id="3.40.20.10:FF:000006">
    <property type="entry name" value="Protein transport protein SEC23"/>
    <property type="match status" value="1"/>
</dbReference>
<evidence type="ECO:0000313" key="26">
    <source>
        <dbReference type="Proteomes" id="UP000244406"/>
    </source>
</evidence>
<feature type="domain" description="Zinc finger Sec23/Sec24-type" evidence="21">
    <location>
        <begin position="53"/>
        <end position="92"/>
    </location>
</feature>
<evidence type="ECO:0000256" key="18">
    <source>
        <dbReference type="ARBA" id="ARBA00025471"/>
    </source>
</evidence>
<dbReference type="SUPFAM" id="SSF82919">
    <property type="entry name" value="Zn-finger domain of Sec23/24"/>
    <property type="match status" value="1"/>
</dbReference>
<dbReference type="Pfam" id="PF00626">
    <property type="entry name" value="Gelsolin"/>
    <property type="match status" value="1"/>
</dbReference>
<gene>
    <name evidence="25" type="ORF">CXQ87_000109</name>
</gene>
<dbReference type="GO" id="GO:0000139">
    <property type="term" value="C:Golgi membrane"/>
    <property type="evidence" value="ECO:0007669"/>
    <property type="project" value="UniProtKB-SubCell"/>
</dbReference>
<dbReference type="Gene3D" id="3.40.20.10">
    <property type="entry name" value="Severin"/>
    <property type="match status" value="1"/>
</dbReference>
<evidence type="ECO:0000256" key="17">
    <source>
        <dbReference type="ARBA" id="ARBA00023329"/>
    </source>
</evidence>
<dbReference type="Pfam" id="PF04811">
    <property type="entry name" value="Sec23_trunk"/>
    <property type="match status" value="1"/>
</dbReference>
<dbReference type="FunFam" id="1.20.120.730:FF:000005">
    <property type="entry name" value="Protein transport protein SEC23"/>
    <property type="match status" value="1"/>
</dbReference>
<evidence type="ECO:0000259" key="24">
    <source>
        <dbReference type="Pfam" id="PF08033"/>
    </source>
</evidence>
<dbReference type="SUPFAM" id="SSF69572">
    <property type="entry name" value="Activating enzymes of the ubiquitin-like proteins"/>
    <property type="match status" value="1"/>
</dbReference>
<dbReference type="GeneID" id="37000111"/>
<dbReference type="InterPro" id="IPR000594">
    <property type="entry name" value="ThiF_NAD_FAD-bd"/>
</dbReference>
<dbReference type="PANTHER" id="PTHR11141">
    <property type="entry name" value="PROTEIN TRANSPORT PROTEIN SEC23"/>
    <property type="match status" value="1"/>
</dbReference>
<evidence type="ECO:0000256" key="3">
    <source>
        <dbReference type="ARBA" id="ARBA00004397"/>
    </source>
</evidence>
<evidence type="ECO:0000256" key="6">
    <source>
        <dbReference type="ARBA" id="ARBA00013451"/>
    </source>
</evidence>
<comment type="function">
    <text evidence="18">Component of the coat protein complex II (COPII) which promotes the formation of transport vesicles from the endoplasmic reticulum (ER). The coat has two main functions, the physical deformation of the endoplasmic reticulum membrane into vesicles and the selection of cargo molecules.</text>
</comment>
<dbReference type="FunFam" id="3.40.50.410:FF:000008">
    <property type="entry name" value="Protein transport protein SEC23"/>
    <property type="match status" value="1"/>
</dbReference>
<dbReference type="Gene3D" id="2.30.30.380">
    <property type="entry name" value="Zn-finger domain of Sec23/24"/>
    <property type="match status" value="1"/>
</dbReference>
<dbReference type="InterPro" id="IPR036180">
    <property type="entry name" value="Gelsolin-like_dom_sf"/>
</dbReference>
<feature type="domain" description="Sec23/Sec24 beta-sandwich" evidence="24">
    <location>
        <begin position="390"/>
        <end position="488"/>
    </location>
</feature>
<feature type="domain" description="Gelsolin-like" evidence="19">
    <location>
        <begin position="616"/>
        <end position="703"/>
    </location>
</feature>
<dbReference type="InterPro" id="IPR037550">
    <property type="entry name" value="Sec23_C"/>
</dbReference>
<dbReference type="GO" id="GO:0006886">
    <property type="term" value="P:intracellular protein transport"/>
    <property type="evidence" value="ECO:0007669"/>
    <property type="project" value="InterPro"/>
</dbReference>
<dbReference type="FunFam" id="2.30.30.380:FF:000001">
    <property type="entry name" value="Protein transport protein SEC23"/>
    <property type="match status" value="1"/>
</dbReference>
<dbReference type="Pfam" id="PF04815">
    <property type="entry name" value="Sec23_helical"/>
    <property type="match status" value="1"/>
</dbReference>
<dbReference type="GO" id="GO:0005096">
    <property type="term" value="F:GTPase activator activity"/>
    <property type="evidence" value="ECO:0007669"/>
    <property type="project" value="TreeGrafter"/>
</dbReference>
<feature type="domain" description="THIF-type NAD/FAD binding fold" evidence="20">
    <location>
        <begin position="746"/>
        <end position="846"/>
    </location>
</feature>
<evidence type="ECO:0000259" key="21">
    <source>
        <dbReference type="Pfam" id="PF04810"/>
    </source>
</evidence>
<feature type="domain" description="Sec23/Sec24 helical" evidence="23">
    <location>
        <begin position="502"/>
        <end position="600"/>
    </location>
</feature>
<dbReference type="InterPro" id="IPR007123">
    <property type="entry name" value="Gelsolin-like_dom"/>
</dbReference>
<dbReference type="Gene3D" id="3.40.50.410">
    <property type="entry name" value="von Willebrand factor, type A domain"/>
    <property type="match status" value="1"/>
</dbReference>
<evidence type="ECO:0000256" key="15">
    <source>
        <dbReference type="ARBA" id="ARBA00023034"/>
    </source>
</evidence>
<dbReference type="Proteomes" id="UP000244406">
    <property type="component" value="Unassembled WGS sequence"/>
</dbReference>
<dbReference type="CDD" id="cd11287">
    <property type="entry name" value="Sec23_C"/>
    <property type="match status" value="1"/>
</dbReference>
<organism evidence="25 26">
    <name type="scientific">Candidozyma duobushaemuli</name>
    <dbReference type="NCBI Taxonomy" id="1231522"/>
    <lineage>
        <taxon>Eukaryota</taxon>
        <taxon>Fungi</taxon>
        <taxon>Dikarya</taxon>
        <taxon>Ascomycota</taxon>
        <taxon>Saccharomycotina</taxon>
        <taxon>Pichiomycetes</taxon>
        <taxon>Metschnikowiaceae</taxon>
        <taxon>Candidozyma</taxon>
    </lineage>
</organism>
<dbReference type="InterPro" id="IPR012990">
    <property type="entry name" value="Beta-sandwich_Sec23_24"/>
</dbReference>
<keyword evidence="9" id="KW-0963">Cytoplasm</keyword>
<dbReference type="SUPFAM" id="SSF81995">
    <property type="entry name" value="beta-sandwich domain of Sec23/24"/>
    <property type="match status" value="1"/>
</dbReference>
<comment type="caution">
    <text evidence="25">The sequence shown here is derived from an EMBL/GenBank/DDBJ whole genome shotgun (WGS) entry which is preliminary data.</text>
</comment>
<evidence type="ECO:0000256" key="10">
    <source>
        <dbReference type="ARBA" id="ARBA00022723"/>
    </source>
</evidence>